<gene>
    <name evidence="1" type="ORF">ABT56_11015</name>
</gene>
<reference evidence="1 2" key="1">
    <citation type="submission" date="2015-05" db="EMBL/GenBank/DDBJ databases">
        <title>Photobacterium galathea sp. nov.</title>
        <authorList>
            <person name="Machado H."/>
            <person name="Gram L."/>
        </authorList>
    </citation>
    <scope>NUCLEOTIDE SEQUENCE [LARGE SCALE GENOMIC DNA]</scope>
    <source>
        <strain evidence="1 2">CGMCC 1.12159</strain>
    </source>
</reference>
<accession>A0A0J1H0Z7</accession>
<protein>
    <submittedName>
        <fullName evidence="1">Uncharacterized protein</fullName>
    </submittedName>
</protein>
<dbReference type="Proteomes" id="UP000036097">
    <property type="component" value="Unassembled WGS sequence"/>
</dbReference>
<dbReference type="EMBL" id="LDOT01000013">
    <property type="protein sequence ID" value="KLV05498.1"/>
    <property type="molecule type" value="Genomic_DNA"/>
</dbReference>
<organism evidence="1 2">
    <name type="scientific">Photobacterium aquae</name>
    <dbReference type="NCBI Taxonomy" id="1195763"/>
    <lineage>
        <taxon>Bacteria</taxon>
        <taxon>Pseudomonadati</taxon>
        <taxon>Pseudomonadota</taxon>
        <taxon>Gammaproteobacteria</taxon>
        <taxon>Vibrionales</taxon>
        <taxon>Vibrionaceae</taxon>
        <taxon>Photobacterium</taxon>
    </lineage>
</organism>
<dbReference type="OrthoDB" id="5525501at2"/>
<proteinExistence type="predicted"/>
<dbReference type="RefSeq" id="WP_047878927.1">
    <property type="nucleotide sequence ID" value="NZ_LDOT01000013.1"/>
</dbReference>
<comment type="caution">
    <text evidence="1">The sequence shown here is derived from an EMBL/GenBank/DDBJ whole genome shotgun (WGS) entry which is preliminary data.</text>
</comment>
<sequence length="232" mass="26043">MTNQNSILGGFIIVKVNPDSSGLKHYVSVSADICPQFPGVAGFWWNDYTNRKQEDYLINTGIPIARYTEIKEWAQCAFEIKFGWVSIFYALSDAKEAKRRFFRNDPSIRIIAIGFSAQDSIDLLDGWTPDSNKPIIGERALLKMLFLGNNIPEKWPTLGYEVVECSSGMLGESWMIQDGLIEKCAIATGQVIPETGLCETFESAELCRKYIEKSGIADEEGPWFSIQLVDCT</sequence>
<dbReference type="AlphaFoldDB" id="A0A0J1H0Z7"/>
<keyword evidence="2" id="KW-1185">Reference proteome</keyword>
<evidence type="ECO:0000313" key="2">
    <source>
        <dbReference type="Proteomes" id="UP000036097"/>
    </source>
</evidence>
<dbReference type="PATRIC" id="fig|1195763.3.peg.2315"/>
<dbReference type="STRING" id="1195763.ABT56_11015"/>
<evidence type="ECO:0000313" key="1">
    <source>
        <dbReference type="EMBL" id="KLV05498.1"/>
    </source>
</evidence>
<name>A0A0J1H0Z7_9GAMM</name>